<feature type="domain" description="FAD-binding" evidence="10">
    <location>
        <begin position="658"/>
        <end position="995"/>
    </location>
</feature>
<gene>
    <name evidence="11" type="ORF">DXG03_001589</name>
</gene>
<proteinExistence type="inferred from homology"/>
<feature type="transmembrane region" description="Helical" evidence="9">
    <location>
        <begin position="358"/>
        <end position="384"/>
    </location>
</feature>
<evidence type="ECO:0000259" key="10">
    <source>
        <dbReference type="Pfam" id="PF01494"/>
    </source>
</evidence>
<dbReference type="PRINTS" id="PR00420">
    <property type="entry name" value="RNGMNOXGNASE"/>
</dbReference>
<feature type="transmembrane region" description="Helical" evidence="9">
    <location>
        <begin position="573"/>
        <end position="592"/>
    </location>
</feature>
<dbReference type="Pfam" id="PF03062">
    <property type="entry name" value="MBOAT"/>
    <property type="match status" value="1"/>
</dbReference>
<feature type="transmembrane region" description="Helical" evidence="9">
    <location>
        <begin position="151"/>
        <end position="170"/>
    </location>
</feature>
<feature type="transmembrane region" description="Helical" evidence="9">
    <location>
        <begin position="498"/>
        <end position="519"/>
    </location>
</feature>
<dbReference type="SUPFAM" id="SSF51905">
    <property type="entry name" value="FAD/NAD(P)-binding domain"/>
    <property type="match status" value="1"/>
</dbReference>
<feature type="transmembrane region" description="Helical" evidence="9">
    <location>
        <begin position="191"/>
        <end position="215"/>
    </location>
</feature>
<sequence>MSQSTDPQISSDAGIPLVPVSVTPVVSEYIYDPTLPEHQPWCVEAPPVRNRMILTDLTVDIPESTSKAPAGETEGQNLHQHPKARWRTLEFRIYIAVLCLVLPIMVWIPISLSLSSSPNYQFYKNRLSPGWIPFRQVDNSDAQYRGFRNNFWLLTFLANAYLFIKFIWVTSARSPPDNNVYLIRYNLACSLLFLTGLHGSSILKILFILTLNFLVARLCKGSKAGPVLTWVFNAAVLFANDRWNGYRFGDVLPSLAFLDGYQGAYARWHIIFNLTMLRLVSFNMDYYWACHAKEFPEYRYHRTTTTTERKASHPPHMYHFVNYVSYVLYPPLYIAGPIMGFNDYLWQHRKPMHIYGRVALLYFFRLIASLVSMELILHFMYVVAIKDTKAWVNNSPAQICMIGFWNLIIVWLKLLIPWRFFRLWAIMDGIEVPENMVRCMANNYSTLGFWRSWHRSYNLWIIRYIYIPLGGSRRLILNTTLVFTFVALWHDLTFRLLAWGWLVSLFILPEIIATYLLPASKYGTQWWYRHVCALGGVVNVLMMMGANLVGFVIGTDGIQFFVRQLFGTTEGLLFFGTACGCLFVGVQLMFEYRACEPERQTIRFQGTIGAARLVATAILFPDLGWFSPMVTSFARRYTPPLTRFRLQDTPKEYLFIDFLIVGGGLAGLACAVALRRVGHRVVVVEEDASMSTQNSGGCRMAPNLTKILNHWGLQDKVSSIALRSQAIDLLLFETGEVLGSHVWAEEMLRDARGEFYFCHYGDLRKLLYDAAIELGVTVHLGTRVTSVDPEERIVELVGGQTLTADVIVGADGINGKCRQHFDIDELEPGSHNLVMYSTTIPQSEIMKDKELAPYFYGREFRSMFSWFGNGRSSLGFPLGGNSEEKDFALFVYGPPDGNEGDWATEAPVSGMRRILNEAAEPRLRKLGALARKATCIPTVEYPEVEDWIHDSGRLVLIGEAVHPHPPGAIQSCAMAIEDGAVLAKLFSHLRSEDQITNFLYAFENLRQQRCVASTKKEFGDIFFMTLPLGEMQAGRDMIMRTKRDQGRSPLEGSADGEETQEWTEIKVMFGYDAEDEADNWWQEWGVLRERAQGRDVPFESFGNMIVVEQQVG</sequence>
<dbReference type="Pfam" id="PF01494">
    <property type="entry name" value="FAD_binding_3"/>
    <property type="match status" value="1"/>
</dbReference>
<feature type="transmembrane region" description="Helical" evidence="9">
    <location>
        <begin position="323"/>
        <end position="346"/>
    </location>
</feature>
<evidence type="ECO:0000256" key="4">
    <source>
        <dbReference type="ARBA" id="ARBA00022692"/>
    </source>
</evidence>
<comment type="similarity">
    <text evidence="2">Belongs to the membrane-bound acyltransferase family.</text>
</comment>
<keyword evidence="3" id="KW-0285">Flavoprotein</keyword>
<keyword evidence="7" id="KW-0560">Oxidoreductase</keyword>
<dbReference type="EMBL" id="JABCKV010000135">
    <property type="protein sequence ID" value="KAG5643093.1"/>
    <property type="molecule type" value="Genomic_DNA"/>
</dbReference>
<reference evidence="11" key="1">
    <citation type="submission" date="2020-07" db="EMBL/GenBank/DDBJ databases">
        <authorList>
            <person name="Nieuwenhuis M."/>
            <person name="Van De Peppel L.J.J."/>
        </authorList>
    </citation>
    <scope>NUCLEOTIDE SEQUENCE</scope>
    <source>
        <strain evidence="11">AP01</strain>
        <tissue evidence="11">Mycelium</tissue>
    </source>
</reference>
<evidence type="ECO:0000256" key="3">
    <source>
        <dbReference type="ARBA" id="ARBA00022630"/>
    </source>
</evidence>
<keyword evidence="6 9" id="KW-1133">Transmembrane helix</keyword>
<feature type="transmembrane region" description="Helical" evidence="9">
    <location>
        <begin position="531"/>
        <end position="553"/>
    </location>
</feature>
<dbReference type="Gene3D" id="3.50.50.60">
    <property type="entry name" value="FAD/NAD(P)-binding domain"/>
    <property type="match status" value="1"/>
</dbReference>
<dbReference type="PANTHER" id="PTHR13285">
    <property type="entry name" value="ACYLTRANSFERASE"/>
    <property type="match status" value="1"/>
</dbReference>
<dbReference type="GO" id="GO:0016491">
    <property type="term" value="F:oxidoreductase activity"/>
    <property type="evidence" value="ECO:0007669"/>
    <property type="project" value="UniProtKB-KW"/>
</dbReference>
<evidence type="ECO:0000256" key="9">
    <source>
        <dbReference type="SAM" id="Phobius"/>
    </source>
</evidence>
<dbReference type="GO" id="GO:0016020">
    <property type="term" value="C:membrane"/>
    <property type="evidence" value="ECO:0007669"/>
    <property type="project" value="UniProtKB-SubCell"/>
</dbReference>
<dbReference type="InterPro" id="IPR002938">
    <property type="entry name" value="FAD-bd"/>
</dbReference>
<feature type="transmembrane region" description="Helical" evidence="9">
    <location>
        <begin position="654"/>
        <end position="674"/>
    </location>
</feature>
<keyword evidence="12" id="KW-1185">Reference proteome</keyword>
<evidence type="ECO:0000256" key="2">
    <source>
        <dbReference type="ARBA" id="ARBA00010323"/>
    </source>
</evidence>
<dbReference type="InterPro" id="IPR036188">
    <property type="entry name" value="FAD/NAD-bd_sf"/>
</dbReference>
<keyword evidence="5" id="KW-0274">FAD</keyword>
<feature type="transmembrane region" description="Helical" evidence="9">
    <location>
        <begin position="396"/>
        <end position="416"/>
    </location>
</feature>
<evidence type="ECO:0000256" key="5">
    <source>
        <dbReference type="ARBA" id="ARBA00022827"/>
    </source>
</evidence>
<accession>A0A9P7KA87</accession>
<evidence type="ECO:0000256" key="1">
    <source>
        <dbReference type="ARBA" id="ARBA00004141"/>
    </source>
</evidence>
<evidence type="ECO:0000313" key="11">
    <source>
        <dbReference type="EMBL" id="KAG5643093.1"/>
    </source>
</evidence>
<reference evidence="11" key="2">
    <citation type="submission" date="2021-10" db="EMBL/GenBank/DDBJ databases">
        <title>Phylogenomics reveals ancestral predisposition of the termite-cultivated fungus Termitomyces towards a domesticated lifestyle.</title>
        <authorList>
            <person name="Auxier B."/>
            <person name="Grum-Grzhimaylo A."/>
            <person name="Cardenas M.E."/>
            <person name="Lodge J.D."/>
            <person name="Laessoe T."/>
            <person name="Pedersen O."/>
            <person name="Smith M.E."/>
            <person name="Kuyper T.W."/>
            <person name="Franco-Molano E.A."/>
            <person name="Baroni T.J."/>
            <person name="Aanen D.K."/>
        </authorList>
    </citation>
    <scope>NUCLEOTIDE SEQUENCE</scope>
    <source>
        <strain evidence="11">AP01</strain>
        <tissue evidence="11">Mycelium</tissue>
    </source>
</reference>
<dbReference type="GO" id="GO:0071949">
    <property type="term" value="F:FAD binding"/>
    <property type="evidence" value="ECO:0007669"/>
    <property type="project" value="InterPro"/>
</dbReference>
<name>A0A9P7KA87_9AGAR</name>
<dbReference type="GO" id="GO:0005783">
    <property type="term" value="C:endoplasmic reticulum"/>
    <property type="evidence" value="ECO:0007669"/>
    <property type="project" value="TreeGrafter"/>
</dbReference>
<feature type="transmembrane region" description="Helical" evidence="9">
    <location>
        <begin position="91"/>
        <end position="110"/>
    </location>
</feature>
<protein>
    <recommendedName>
        <fullName evidence="10">FAD-binding domain-containing protein</fullName>
    </recommendedName>
</protein>
<keyword evidence="4 9" id="KW-0812">Transmembrane</keyword>
<evidence type="ECO:0000256" key="7">
    <source>
        <dbReference type="ARBA" id="ARBA00023002"/>
    </source>
</evidence>
<comment type="caution">
    <text evidence="11">The sequence shown here is derived from an EMBL/GenBank/DDBJ whole genome shotgun (WGS) entry which is preliminary data.</text>
</comment>
<dbReference type="OrthoDB" id="420606at2759"/>
<evidence type="ECO:0000313" key="12">
    <source>
        <dbReference type="Proteomes" id="UP000775547"/>
    </source>
</evidence>
<dbReference type="AlphaFoldDB" id="A0A9P7KA87"/>
<dbReference type="GO" id="GO:0006506">
    <property type="term" value="P:GPI anchor biosynthetic process"/>
    <property type="evidence" value="ECO:0007669"/>
    <property type="project" value="TreeGrafter"/>
</dbReference>
<dbReference type="InterPro" id="IPR051085">
    <property type="entry name" value="MB_O-acyltransferase"/>
</dbReference>
<organism evidence="11 12">
    <name type="scientific">Asterophora parasitica</name>
    <dbReference type="NCBI Taxonomy" id="117018"/>
    <lineage>
        <taxon>Eukaryota</taxon>
        <taxon>Fungi</taxon>
        <taxon>Dikarya</taxon>
        <taxon>Basidiomycota</taxon>
        <taxon>Agaricomycotina</taxon>
        <taxon>Agaricomycetes</taxon>
        <taxon>Agaricomycetidae</taxon>
        <taxon>Agaricales</taxon>
        <taxon>Tricholomatineae</taxon>
        <taxon>Lyophyllaceae</taxon>
        <taxon>Asterophora</taxon>
    </lineage>
</organism>
<evidence type="ECO:0000256" key="8">
    <source>
        <dbReference type="ARBA" id="ARBA00023136"/>
    </source>
</evidence>
<dbReference type="GO" id="GO:0008374">
    <property type="term" value="F:O-acyltransferase activity"/>
    <property type="evidence" value="ECO:0007669"/>
    <property type="project" value="TreeGrafter"/>
</dbReference>
<comment type="subcellular location">
    <subcellularLocation>
        <location evidence="1">Membrane</location>
        <topology evidence="1">Multi-pass membrane protein</topology>
    </subcellularLocation>
</comment>
<dbReference type="PANTHER" id="PTHR13285:SF18">
    <property type="entry name" value="PROTEIN-CYSTEINE N-PALMITOYLTRANSFERASE RASP"/>
    <property type="match status" value="1"/>
</dbReference>
<keyword evidence="8 9" id="KW-0472">Membrane</keyword>
<dbReference type="InterPro" id="IPR004299">
    <property type="entry name" value="MBOAT_fam"/>
</dbReference>
<dbReference type="Proteomes" id="UP000775547">
    <property type="component" value="Unassembled WGS sequence"/>
</dbReference>
<evidence type="ECO:0000256" key="6">
    <source>
        <dbReference type="ARBA" id="ARBA00022989"/>
    </source>
</evidence>